<dbReference type="Proteomes" id="UP000295565">
    <property type="component" value="Unassembled WGS sequence"/>
</dbReference>
<dbReference type="Pfam" id="PF04299">
    <property type="entry name" value="FMN_bind_2"/>
    <property type="match status" value="1"/>
</dbReference>
<accession>A0A4R1JA46</accession>
<name>A0A4R1JA46_9GAMM</name>
<dbReference type="OrthoDB" id="9794948at2"/>
<comment type="caution">
    <text evidence="2">The sequence shown here is derived from an EMBL/GenBank/DDBJ whole genome shotgun (WGS) entry which is preliminary data.</text>
</comment>
<dbReference type="SUPFAM" id="SSF50475">
    <property type="entry name" value="FMN-binding split barrel"/>
    <property type="match status" value="1"/>
</dbReference>
<sequence length="203" mass="22702">MYSTSFDKVHDVEEMKLLMEQFPFAQLVDGSLNASSVPVIWQNDGSRYGRLVGHLAAGNTLLETAHEQRCLAIFQSPDHYISPDWYEKGPAVPTWNYASVHAWGVFKTLNHQQTAQILKQQMQFFEPTLVSSSKMADDQVQQSLLSAIVGFSLTIDHLEAKKKLGQHRSDADQKGVYQHLSQSSSANAQAMAQFLARNGMDKS</sequence>
<dbReference type="AlphaFoldDB" id="A0A4R1JA46"/>
<feature type="region of interest" description="Disordered" evidence="1">
    <location>
        <begin position="165"/>
        <end position="184"/>
    </location>
</feature>
<dbReference type="PIRSF" id="PIRSF010372">
    <property type="entry name" value="PaiB"/>
    <property type="match status" value="1"/>
</dbReference>
<organism evidence="2 3">
    <name type="scientific">Celerinatantimonas diazotrophica</name>
    <dbReference type="NCBI Taxonomy" id="412034"/>
    <lineage>
        <taxon>Bacteria</taxon>
        <taxon>Pseudomonadati</taxon>
        <taxon>Pseudomonadota</taxon>
        <taxon>Gammaproteobacteria</taxon>
        <taxon>Celerinatantimonadaceae</taxon>
        <taxon>Celerinatantimonas</taxon>
    </lineage>
</organism>
<dbReference type="RefSeq" id="WP_131913291.1">
    <property type="nucleotide sequence ID" value="NZ_OU594967.1"/>
</dbReference>
<dbReference type="Gene3D" id="2.30.110.10">
    <property type="entry name" value="Electron Transport, Fmn-binding Protein, Chain A"/>
    <property type="match status" value="1"/>
</dbReference>
<reference evidence="2 3" key="1">
    <citation type="submission" date="2019-03" db="EMBL/GenBank/DDBJ databases">
        <title>Genomic Encyclopedia of Type Strains, Phase IV (KMG-IV): sequencing the most valuable type-strain genomes for metagenomic binning, comparative biology and taxonomic classification.</title>
        <authorList>
            <person name="Goeker M."/>
        </authorList>
    </citation>
    <scope>NUCLEOTIDE SEQUENCE [LARGE SCALE GENOMIC DNA]</scope>
    <source>
        <strain evidence="2 3">DSM 18577</strain>
    </source>
</reference>
<dbReference type="EMBL" id="SMGD01000014">
    <property type="protein sequence ID" value="TCK47478.1"/>
    <property type="molecule type" value="Genomic_DNA"/>
</dbReference>
<keyword evidence="3" id="KW-1185">Reference proteome</keyword>
<dbReference type="InterPro" id="IPR007396">
    <property type="entry name" value="TR_PAI2-type"/>
</dbReference>
<dbReference type="InterPro" id="IPR012349">
    <property type="entry name" value="Split_barrel_FMN-bd"/>
</dbReference>
<evidence type="ECO:0000313" key="2">
    <source>
        <dbReference type="EMBL" id="TCK47478.1"/>
    </source>
</evidence>
<protein>
    <submittedName>
        <fullName evidence="2">PaiB family negative transcriptional regulator</fullName>
    </submittedName>
</protein>
<evidence type="ECO:0000313" key="3">
    <source>
        <dbReference type="Proteomes" id="UP000295565"/>
    </source>
</evidence>
<dbReference type="PANTHER" id="PTHR35802:SF1">
    <property type="entry name" value="PROTEASE SYNTHASE AND SPORULATION PROTEIN PAI 2"/>
    <property type="match status" value="1"/>
</dbReference>
<proteinExistence type="predicted"/>
<evidence type="ECO:0000256" key="1">
    <source>
        <dbReference type="SAM" id="MobiDB-lite"/>
    </source>
</evidence>
<gene>
    <name evidence="2" type="ORF">EV690_2505</name>
</gene>
<dbReference type="PANTHER" id="PTHR35802">
    <property type="entry name" value="PROTEASE SYNTHASE AND SPORULATION PROTEIN PAI 2"/>
    <property type="match status" value="1"/>
</dbReference>